<dbReference type="GO" id="GO:0003677">
    <property type="term" value="F:DNA binding"/>
    <property type="evidence" value="ECO:0007669"/>
    <property type="project" value="InterPro"/>
</dbReference>
<protein>
    <submittedName>
        <fullName evidence="2">Helix-turn-helix transcriptional regulator</fullName>
    </submittedName>
</protein>
<name>A0A6L8Q8R3_9ACTN</name>
<evidence type="ECO:0000313" key="2">
    <source>
        <dbReference type="EMBL" id="MZG28375.1"/>
    </source>
</evidence>
<evidence type="ECO:0000259" key="1">
    <source>
        <dbReference type="PROSITE" id="PS50943"/>
    </source>
</evidence>
<dbReference type="Gene3D" id="1.10.260.40">
    <property type="entry name" value="lambda repressor-like DNA-binding domains"/>
    <property type="match status" value="1"/>
</dbReference>
<dbReference type="InterPro" id="IPR001387">
    <property type="entry name" value="Cro/C1-type_HTH"/>
</dbReference>
<dbReference type="RefSeq" id="WP_161127965.1">
    <property type="nucleotide sequence ID" value="NZ_CBCTOK010000015.1"/>
</dbReference>
<proteinExistence type="predicted"/>
<dbReference type="InterPro" id="IPR010982">
    <property type="entry name" value="Lambda_DNA-bd_dom_sf"/>
</dbReference>
<dbReference type="EMBL" id="VJNE01000013">
    <property type="protein sequence ID" value="MZG28375.1"/>
    <property type="molecule type" value="Genomic_DNA"/>
</dbReference>
<gene>
    <name evidence="2" type="ORF">FM068_07205</name>
</gene>
<dbReference type="SUPFAM" id="SSF47413">
    <property type="entry name" value="lambda repressor-like DNA-binding domains"/>
    <property type="match status" value="1"/>
</dbReference>
<reference evidence="2 3" key="1">
    <citation type="submission" date="2019-07" db="EMBL/GenBank/DDBJ databases">
        <title>Draft genome sequence of Adlercreutzia equolifaciens IPLA 37004, a human intestinal strain that does not produces equol from daidzein.</title>
        <authorList>
            <person name="Vazquez L."/>
            <person name="Florez A.B."/>
            <person name="Mayo B."/>
        </authorList>
    </citation>
    <scope>NUCLEOTIDE SEQUENCE [LARGE SCALE GENOMIC DNA]</scope>
    <source>
        <strain evidence="2 3">IPLA 37004</strain>
    </source>
</reference>
<dbReference type="AlphaFoldDB" id="A0A6L8Q8R3"/>
<evidence type="ECO:0000313" key="3">
    <source>
        <dbReference type="Proteomes" id="UP000472380"/>
    </source>
</evidence>
<organism evidence="2 3">
    <name type="scientific">Adlercreutzia equolifaciens</name>
    <dbReference type="NCBI Taxonomy" id="446660"/>
    <lineage>
        <taxon>Bacteria</taxon>
        <taxon>Bacillati</taxon>
        <taxon>Actinomycetota</taxon>
        <taxon>Coriobacteriia</taxon>
        <taxon>Eggerthellales</taxon>
        <taxon>Eggerthellaceae</taxon>
        <taxon>Adlercreutzia</taxon>
    </lineage>
</organism>
<sequence>MRAYDESYLNDSMDALGEMLDYAIVDCEHDPDEFFGWFVVSGVSAQFERGNPKFVAGMSGVEIAREVIFRVTGNRETRPATQPLDRSPEYWTGWILAYYQWYRNLRFADIAEGGLPPSAVIGRYILHEADVSKFVEAADEVLGAQPQQTTPLARIRANRGMTQQELATASGVSLRMIQLYEQRRNDLSKASVSVVLALAHVLGCEPQDLVKS</sequence>
<dbReference type="SMART" id="SM00530">
    <property type="entry name" value="HTH_XRE"/>
    <property type="match status" value="1"/>
</dbReference>
<dbReference type="Proteomes" id="UP000472380">
    <property type="component" value="Unassembled WGS sequence"/>
</dbReference>
<feature type="domain" description="HTH cro/C1-type" evidence="1">
    <location>
        <begin position="152"/>
        <end position="209"/>
    </location>
</feature>
<dbReference type="CDD" id="cd00093">
    <property type="entry name" value="HTH_XRE"/>
    <property type="match status" value="1"/>
</dbReference>
<accession>A0A6L8Q8R3</accession>
<dbReference type="PROSITE" id="PS50943">
    <property type="entry name" value="HTH_CROC1"/>
    <property type="match status" value="1"/>
</dbReference>
<dbReference type="Pfam" id="PF01381">
    <property type="entry name" value="HTH_3"/>
    <property type="match status" value="1"/>
</dbReference>
<comment type="caution">
    <text evidence="2">The sequence shown here is derived from an EMBL/GenBank/DDBJ whole genome shotgun (WGS) entry which is preliminary data.</text>
</comment>